<proteinExistence type="predicted"/>
<organism evidence="1 2">
    <name type="scientific">Flavobacterium croceum DSM 17960</name>
    <dbReference type="NCBI Taxonomy" id="1121886"/>
    <lineage>
        <taxon>Bacteria</taxon>
        <taxon>Pseudomonadati</taxon>
        <taxon>Bacteroidota</taxon>
        <taxon>Flavobacteriia</taxon>
        <taxon>Flavobacteriales</taxon>
        <taxon>Flavobacteriaceae</taxon>
        <taxon>Flavobacterium</taxon>
    </lineage>
</organism>
<evidence type="ECO:0000313" key="1">
    <source>
        <dbReference type="EMBL" id="POS02458.1"/>
    </source>
</evidence>
<dbReference type="RefSeq" id="WP_146046978.1">
    <property type="nucleotide sequence ID" value="NZ_PQNY01000004.1"/>
</dbReference>
<protein>
    <submittedName>
        <fullName evidence="1">Uncharacterized protein</fullName>
    </submittedName>
</protein>
<name>A0A2S4N9V2_9FLAO</name>
<gene>
    <name evidence="1" type="ORF">Q361_104180</name>
</gene>
<keyword evidence="2" id="KW-1185">Reference proteome</keyword>
<accession>A0A2S4N9V2</accession>
<dbReference type="EMBL" id="PQNY01000004">
    <property type="protein sequence ID" value="POS02458.1"/>
    <property type="molecule type" value="Genomic_DNA"/>
</dbReference>
<sequence>MKITGQTPILLLFIVMEVLQGCSFPHYSLLSNGPSVGVDFTKGKWLLNEVHTKSSLDIKLQQKLDAFLTSKIADRYSYIHTDKTVLIPNTISSVLDLETLKTIKKGASQFDYVVNLYSNKQQNQAGTIDIDGTSNYYKQKENSATLTLEIYDLNTLQKIYTKSATGTSTISKGTTSDVNFTTSSDMLLLGCYKRLEKSLEKTSNY</sequence>
<dbReference type="OrthoDB" id="1427124at2"/>
<evidence type="ECO:0000313" key="2">
    <source>
        <dbReference type="Proteomes" id="UP000237056"/>
    </source>
</evidence>
<comment type="caution">
    <text evidence="1">The sequence shown here is derived from an EMBL/GenBank/DDBJ whole genome shotgun (WGS) entry which is preliminary data.</text>
</comment>
<dbReference type="AlphaFoldDB" id="A0A2S4N9V2"/>
<reference evidence="1 2" key="1">
    <citation type="submission" date="2018-01" db="EMBL/GenBank/DDBJ databases">
        <title>Genomic Encyclopedia of Type Strains, Phase I: the one thousand microbial genomes (KMG-I) project.</title>
        <authorList>
            <person name="Goeker M."/>
        </authorList>
    </citation>
    <scope>NUCLEOTIDE SEQUENCE [LARGE SCALE GENOMIC DNA]</scope>
    <source>
        <strain evidence="1 2">DSM 17960</strain>
    </source>
</reference>
<dbReference type="Proteomes" id="UP000237056">
    <property type="component" value="Unassembled WGS sequence"/>
</dbReference>